<evidence type="ECO:0000256" key="1">
    <source>
        <dbReference type="ARBA" id="ARBA00010923"/>
    </source>
</evidence>
<reference evidence="6 7" key="1">
    <citation type="journal article" date="2023" name="Int. J. Syst. Evol. Microbiol.">
        <title>Arthrobacter mangrovi sp. nov., an actinobacterium isolated from the rhizosphere of a mangrove.</title>
        <authorList>
            <person name="Hamada M."/>
            <person name="Saitou S."/>
            <person name="Enomoto N."/>
            <person name="Nanri K."/>
            <person name="Hidaka K."/>
            <person name="Miura T."/>
            <person name="Tamura T."/>
        </authorList>
    </citation>
    <scope>NUCLEOTIDE SEQUENCE [LARGE SCALE GENOMIC DNA]</scope>
    <source>
        <strain evidence="6 7">NBRC 112813</strain>
    </source>
</reference>
<dbReference type="Pfam" id="PF01420">
    <property type="entry name" value="Methylase_S"/>
    <property type="match status" value="1"/>
</dbReference>
<keyword evidence="7" id="KW-1185">Reference proteome</keyword>
<evidence type="ECO:0000256" key="2">
    <source>
        <dbReference type="ARBA" id="ARBA00022747"/>
    </source>
</evidence>
<comment type="similarity">
    <text evidence="1">Belongs to the type-I restriction system S methylase family.</text>
</comment>
<evidence type="ECO:0000313" key="7">
    <source>
        <dbReference type="Proteomes" id="UP001209654"/>
    </source>
</evidence>
<dbReference type="InterPro" id="IPR044946">
    <property type="entry name" value="Restrct_endonuc_typeI_TRD_sf"/>
</dbReference>
<dbReference type="Gene3D" id="3.90.220.20">
    <property type="entry name" value="DNA methylase specificity domains"/>
    <property type="match status" value="2"/>
</dbReference>
<dbReference type="InterPro" id="IPR052021">
    <property type="entry name" value="Type-I_RS_S_subunit"/>
</dbReference>
<evidence type="ECO:0000256" key="3">
    <source>
        <dbReference type="ARBA" id="ARBA00023125"/>
    </source>
</evidence>
<evidence type="ECO:0000256" key="4">
    <source>
        <dbReference type="SAM" id="MobiDB-lite"/>
    </source>
</evidence>
<dbReference type="SUPFAM" id="SSF116734">
    <property type="entry name" value="DNA methylase specificity domain"/>
    <property type="match status" value="2"/>
</dbReference>
<accession>A0ABQ5MYI5</accession>
<dbReference type="EMBL" id="BRVS01000022">
    <property type="protein sequence ID" value="GLB68747.1"/>
    <property type="molecule type" value="Genomic_DNA"/>
</dbReference>
<feature type="region of interest" description="Disordered" evidence="4">
    <location>
        <begin position="29"/>
        <end position="53"/>
    </location>
</feature>
<dbReference type="CDD" id="cd17267">
    <property type="entry name" value="RMtype1_S_EcoAO83I-TRD1-CR1_like"/>
    <property type="match status" value="1"/>
</dbReference>
<keyword evidence="2" id="KW-0680">Restriction system</keyword>
<dbReference type="InterPro" id="IPR000055">
    <property type="entry name" value="Restrct_endonuc_typeI_TRD"/>
</dbReference>
<comment type="caution">
    <text evidence="6">The sequence shown here is derived from an EMBL/GenBank/DDBJ whole genome shotgun (WGS) entry which is preliminary data.</text>
</comment>
<dbReference type="Proteomes" id="UP001209654">
    <property type="component" value="Unassembled WGS sequence"/>
</dbReference>
<dbReference type="PANTHER" id="PTHR30408">
    <property type="entry name" value="TYPE-1 RESTRICTION ENZYME ECOKI SPECIFICITY PROTEIN"/>
    <property type="match status" value="1"/>
</dbReference>
<name>A0ABQ5MYI5_9MICC</name>
<gene>
    <name evidence="6" type="ORF">AHIS1636_31890</name>
</gene>
<organism evidence="6 7">
    <name type="scientific">Arthrobacter mangrovi</name>
    <dbReference type="NCBI Taxonomy" id="2966350"/>
    <lineage>
        <taxon>Bacteria</taxon>
        <taxon>Bacillati</taxon>
        <taxon>Actinomycetota</taxon>
        <taxon>Actinomycetes</taxon>
        <taxon>Micrococcales</taxon>
        <taxon>Micrococcaceae</taxon>
        <taxon>Arthrobacter</taxon>
    </lineage>
</organism>
<proteinExistence type="inferred from homology"/>
<keyword evidence="3" id="KW-0238">DNA-binding</keyword>
<evidence type="ECO:0000259" key="5">
    <source>
        <dbReference type="Pfam" id="PF01420"/>
    </source>
</evidence>
<dbReference type="PANTHER" id="PTHR30408:SF13">
    <property type="entry name" value="TYPE I RESTRICTION ENZYME HINDI SPECIFICITY SUBUNIT"/>
    <property type="match status" value="1"/>
</dbReference>
<sequence length="371" mass="40601">MNIPEGWQTKCLADVVEIQRGFDLPHHARRPGPYPVLTSGETGGFHDEGPVEGPGVTIGRATNLGKPKWSDVDFWPHNTTMFVKDFKGNNRRWVYHLFENTDLAGFDSGSVQPMLNRNYIARVPVAVPPIHEQGAIAEVLGALDEKIAASAKLAGISDELLAARFATLAQHGSEEVALGSIARVNAETQKPVPGGLLRYIDISTVDVGSYSFPEISSWDDAPSRARRKVSKGDTIWSTVRPNRRSHALNLSDDPLLVGSTGLAVLSPVKVGFAYLYEITRLPQFTAYLENVAEGSAYPAVRADRFADALVPLLPVEARNEFESLAAPMREHIHSLTEENMRLDATRDALLPKLMSGKLRVKDAETMVDDVA</sequence>
<feature type="domain" description="Type I restriction modification DNA specificity" evidence="5">
    <location>
        <begin position="4"/>
        <end position="149"/>
    </location>
</feature>
<evidence type="ECO:0000313" key="6">
    <source>
        <dbReference type="EMBL" id="GLB68747.1"/>
    </source>
</evidence>
<dbReference type="RefSeq" id="WP_264796841.1">
    <property type="nucleotide sequence ID" value="NZ_BRVS01000022.1"/>
</dbReference>
<protein>
    <recommendedName>
        <fullName evidence="5">Type I restriction modification DNA specificity domain-containing protein</fullName>
    </recommendedName>
</protein>